<evidence type="ECO:0000256" key="7">
    <source>
        <dbReference type="ARBA" id="ARBA00022768"/>
    </source>
</evidence>
<dbReference type="Proteomes" id="UP000005220">
    <property type="component" value="Chromosome 8"/>
</dbReference>
<dbReference type="GO" id="GO:0003746">
    <property type="term" value="F:translation elongation factor activity"/>
    <property type="evidence" value="ECO:0007669"/>
    <property type="project" value="UniProtKB-KW"/>
</dbReference>
<keyword evidence="11" id="KW-0648">Protein biosynthesis</keyword>
<evidence type="ECO:0000256" key="8">
    <source>
        <dbReference type="ARBA" id="ARBA00022801"/>
    </source>
</evidence>
<dbReference type="EMBL" id="HE650828">
    <property type="protein sequence ID" value="CCF59730.1"/>
    <property type="molecule type" value="Genomic_DNA"/>
</dbReference>
<dbReference type="GO" id="GO:0003723">
    <property type="term" value="F:RNA binding"/>
    <property type="evidence" value="ECO:0007669"/>
    <property type="project" value="UniProtKB-KW"/>
</dbReference>
<keyword evidence="17" id="KW-1185">Reference proteome</keyword>
<evidence type="ECO:0000256" key="1">
    <source>
        <dbReference type="ARBA" id="ARBA00004496"/>
    </source>
</evidence>
<dbReference type="InterPro" id="IPR015688">
    <property type="entry name" value="eEF3_ABC2_chromodomain-like"/>
</dbReference>
<dbReference type="InterPro" id="IPR050611">
    <property type="entry name" value="ABCF"/>
</dbReference>
<evidence type="ECO:0000256" key="2">
    <source>
        <dbReference type="ARBA" id="ARBA00004815"/>
    </source>
</evidence>
<keyword evidence="7" id="KW-0251">Elongation factor</keyword>
<dbReference type="KEGG" id="kaf:KAFR_0H03200"/>
<dbReference type="PROSITE" id="PS50893">
    <property type="entry name" value="ABC_TRANSPORTER_2"/>
    <property type="match status" value="2"/>
</dbReference>
<evidence type="ECO:0000256" key="14">
    <source>
        <dbReference type="SAM" id="MobiDB-lite"/>
    </source>
</evidence>
<dbReference type="FunFam" id="1.20.1390.20:FF:000001">
    <property type="entry name" value="Elongation factor 3"/>
    <property type="match status" value="1"/>
</dbReference>
<dbReference type="CDD" id="cd03221">
    <property type="entry name" value="ABCF_EF-3"/>
    <property type="match status" value="1"/>
</dbReference>
<dbReference type="STRING" id="1071382.H2AZH4"/>
<keyword evidence="8" id="KW-0378">Hydrolase</keyword>
<dbReference type="Gene3D" id="1.20.1390.20">
    <property type="match status" value="1"/>
</dbReference>
<protein>
    <recommendedName>
        <fullName evidence="15">ABC transporter domain-containing protein</fullName>
    </recommendedName>
</protein>
<dbReference type="UniPathway" id="UPA00345"/>
<dbReference type="GO" id="GO:0002182">
    <property type="term" value="P:cytoplasmic translational elongation"/>
    <property type="evidence" value="ECO:0007669"/>
    <property type="project" value="EnsemblFungi"/>
</dbReference>
<dbReference type="FunFam" id="1.25.10.10:FF:000076">
    <property type="entry name" value="Elongation factor 3"/>
    <property type="match status" value="1"/>
</dbReference>
<dbReference type="GO" id="GO:0005524">
    <property type="term" value="F:ATP binding"/>
    <property type="evidence" value="ECO:0007669"/>
    <property type="project" value="UniProtKB-KW"/>
</dbReference>
<dbReference type="eggNOG" id="KOG0062">
    <property type="taxonomic scope" value="Eukaryota"/>
</dbReference>
<dbReference type="eggNOG" id="KOG1242">
    <property type="taxonomic scope" value="Eukaryota"/>
</dbReference>
<keyword evidence="5" id="KW-0677">Repeat</keyword>
<evidence type="ECO:0000259" key="15">
    <source>
        <dbReference type="PROSITE" id="PS50893"/>
    </source>
</evidence>
<evidence type="ECO:0000256" key="13">
    <source>
        <dbReference type="PROSITE-ProRule" id="PRU00103"/>
    </source>
</evidence>
<comment type="similarity">
    <text evidence="3">Belongs to the ABC transporter superfamily. ABCF family. EF3 subfamily.</text>
</comment>
<dbReference type="HOGENOM" id="CLU_002848_0_0_1"/>
<dbReference type="Gene3D" id="1.25.10.10">
    <property type="entry name" value="Leucine-rich Repeat Variant"/>
    <property type="match status" value="1"/>
</dbReference>
<dbReference type="InterPro" id="IPR047038">
    <property type="entry name" value="eEF3_chromodomain-like_sf"/>
</dbReference>
<keyword evidence="4" id="KW-0963">Cytoplasm</keyword>
<comment type="subcellular location">
    <subcellularLocation>
        <location evidence="1">Cytoplasm</location>
    </subcellularLocation>
</comment>
<evidence type="ECO:0000256" key="4">
    <source>
        <dbReference type="ARBA" id="ARBA00022490"/>
    </source>
</evidence>
<dbReference type="CDD" id="cd18626">
    <property type="entry name" value="CD_eEF3"/>
    <property type="match status" value="1"/>
</dbReference>
<evidence type="ECO:0000313" key="17">
    <source>
        <dbReference type="Proteomes" id="UP000005220"/>
    </source>
</evidence>
<dbReference type="InterPro" id="IPR003439">
    <property type="entry name" value="ABC_transporter-like_ATP-bd"/>
</dbReference>
<dbReference type="InterPro" id="IPR016024">
    <property type="entry name" value="ARM-type_fold"/>
</dbReference>
<dbReference type="Pfam" id="PF17947">
    <property type="entry name" value="4HB"/>
    <property type="match status" value="1"/>
</dbReference>
<dbReference type="InterPro" id="IPR040533">
    <property type="entry name" value="EF3_4HB"/>
</dbReference>
<evidence type="ECO:0000256" key="9">
    <source>
        <dbReference type="ARBA" id="ARBA00022840"/>
    </source>
</evidence>
<dbReference type="InterPro" id="IPR003593">
    <property type="entry name" value="AAA+_ATPase"/>
</dbReference>
<dbReference type="PROSITE" id="PS00211">
    <property type="entry name" value="ABC_TRANSPORTER_1"/>
    <property type="match status" value="2"/>
</dbReference>
<feature type="domain" description="ABC transporter" evidence="15">
    <location>
        <begin position="428"/>
        <end position="645"/>
    </location>
</feature>
<proteinExistence type="inferred from homology"/>
<dbReference type="PANTHER" id="PTHR19211:SF5">
    <property type="entry name" value="ELONGATION FACTOR 3A-RELATED"/>
    <property type="match status" value="1"/>
</dbReference>
<dbReference type="FunFam" id="2.40.50.990:FF:000001">
    <property type="entry name" value="Elongation factor 3"/>
    <property type="match status" value="1"/>
</dbReference>
<dbReference type="SUPFAM" id="SSF48371">
    <property type="entry name" value="ARM repeat"/>
    <property type="match status" value="1"/>
</dbReference>
<keyword evidence="9" id="KW-0067">ATP-binding</keyword>
<dbReference type="RefSeq" id="XP_003958865.1">
    <property type="nucleotide sequence ID" value="XM_003958816.1"/>
</dbReference>
<evidence type="ECO:0000256" key="11">
    <source>
        <dbReference type="ARBA" id="ARBA00022917"/>
    </source>
</evidence>
<keyword evidence="6" id="KW-0547">Nucleotide-binding</keyword>
<evidence type="ECO:0000256" key="12">
    <source>
        <dbReference type="ARBA" id="ARBA00049360"/>
    </source>
</evidence>
<reference evidence="16 17" key="1">
    <citation type="journal article" date="2011" name="Proc. Natl. Acad. Sci. U.S.A.">
        <title>Evolutionary erosion of yeast sex chromosomes by mating-type switching accidents.</title>
        <authorList>
            <person name="Gordon J.L."/>
            <person name="Armisen D."/>
            <person name="Proux-Wera E."/>
            <person name="Oheigeartaigh S.S."/>
            <person name="Byrne K.P."/>
            <person name="Wolfe K.H."/>
        </authorList>
    </citation>
    <scope>NUCLEOTIDE SEQUENCE [LARGE SCALE GENOMIC DNA]</scope>
    <source>
        <strain evidence="17">ATCC 22294 / BCRC 22015 / CBS 2517 / CECT 1963 / NBRC 1671 / NRRL Y-8276</strain>
    </source>
</reference>
<dbReference type="InterPro" id="IPR011989">
    <property type="entry name" value="ARM-like"/>
</dbReference>
<dbReference type="Gene3D" id="2.40.50.990">
    <property type="match status" value="1"/>
</dbReference>
<organism evidence="16 17">
    <name type="scientific">Kazachstania africana (strain ATCC 22294 / BCRC 22015 / CBS 2517 / CECT 1963 / NBRC 1671 / NRRL Y-8276)</name>
    <name type="common">Yeast</name>
    <name type="synonym">Kluyveromyces africanus</name>
    <dbReference type="NCBI Taxonomy" id="1071382"/>
    <lineage>
        <taxon>Eukaryota</taxon>
        <taxon>Fungi</taxon>
        <taxon>Dikarya</taxon>
        <taxon>Ascomycota</taxon>
        <taxon>Saccharomycotina</taxon>
        <taxon>Saccharomycetes</taxon>
        <taxon>Saccharomycetales</taxon>
        <taxon>Saccharomycetaceae</taxon>
        <taxon>Kazachstania</taxon>
    </lineage>
</organism>
<dbReference type="Gene3D" id="3.40.50.300">
    <property type="entry name" value="P-loop containing nucleotide triphosphate hydrolases"/>
    <property type="match status" value="2"/>
</dbReference>
<evidence type="ECO:0000313" key="16">
    <source>
        <dbReference type="EMBL" id="CCF59730.1"/>
    </source>
</evidence>
<dbReference type="PANTHER" id="PTHR19211">
    <property type="entry name" value="ATP-BINDING TRANSPORT PROTEIN-RELATED"/>
    <property type="match status" value="1"/>
</dbReference>
<keyword evidence="10" id="KW-0694">RNA-binding</keyword>
<feature type="compositionally biased region" description="Basic residues" evidence="14">
    <location>
        <begin position="1013"/>
        <end position="1035"/>
    </location>
</feature>
<feature type="region of interest" description="Disordered" evidence="14">
    <location>
        <begin position="978"/>
        <end position="1049"/>
    </location>
</feature>
<evidence type="ECO:0000256" key="5">
    <source>
        <dbReference type="ARBA" id="ARBA00022737"/>
    </source>
</evidence>
<feature type="domain" description="ABC transporter" evidence="15">
    <location>
        <begin position="671"/>
        <end position="997"/>
    </location>
</feature>
<dbReference type="GO" id="GO:0016887">
    <property type="term" value="F:ATP hydrolysis activity"/>
    <property type="evidence" value="ECO:0007669"/>
    <property type="project" value="EnsemblFungi"/>
</dbReference>
<dbReference type="Pfam" id="PF24984">
    <property type="entry name" value="HEAT_EF3_GNC1"/>
    <property type="match status" value="1"/>
</dbReference>
<comment type="catalytic activity">
    <reaction evidence="12">
        <text>ATP + H2O = ADP + phosphate + H(+)</text>
        <dbReference type="Rhea" id="RHEA:13065"/>
        <dbReference type="ChEBI" id="CHEBI:15377"/>
        <dbReference type="ChEBI" id="CHEBI:15378"/>
        <dbReference type="ChEBI" id="CHEBI:30616"/>
        <dbReference type="ChEBI" id="CHEBI:43474"/>
        <dbReference type="ChEBI" id="CHEBI:456216"/>
    </reaction>
</comment>
<dbReference type="InterPro" id="IPR017871">
    <property type="entry name" value="ABC_transporter-like_CS"/>
</dbReference>
<dbReference type="Pfam" id="PF24987">
    <property type="entry name" value="HEAT_EF3_N"/>
    <property type="match status" value="1"/>
</dbReference>
<dbReference type="InParanoid" id="H2AZH4"/>
<dbReference type="GO" id="GO:0034599">
    <property type="term" value="P:cellular response to oxidative stress"/>
    <property type="evidence" value="ECO:0007669"/>
    <property type="project" value="EnsemblFungi"/>
</dbReference>
<evidence type="ECO:0000256" key="6">
    <source>
        <dbReference type="ARBA" id="ARBA00022741"/>
    </source>
</evidence>
<dbReference type="InterPro" id="IPR021133">
    <property type="entry name" value="HEAT_type_2"/>
</dbReference>
<dbReference type="PROSITE" id="PS50077">
    <property type="entry name" value="HEAT_REPEAT"/>
    <property type="match status" value="1"/>
</dbReference>
<dbReference type="SMART" id="SM00382">
    <property type="entry name" value="AAA"/>
    <property type="match status" value="2"/>
</dbReference>
<evidence type="ECO:0000256" key="10">
    <source>
        <dbReference type="ARBA" id="ARBA00022884"/>
    </source>
</evidence>
<dbReference type="OrthoDB" id="2110130at2759"/>
<dbReference type="GeneID" id="13883412"/>
<feature type="compositionally biased region" description="Basic and acidic residues" evidence="14">
    <location>
        <begin position="991"/>
        <end position="1003"/>
    </location>
</feature>
<accession>H2AZH4</accession>
<dbReference type="InterPro" id="IPR027417">
    <property type="entry name" value="P-loop_NTPase"/>
</dbReference>
<dbReference type="InterPro" id="IPR047036">
    <property type="entry name" value="EF3_4HB_sf"/>
</dbReference>
<comment type="pathway">
    <text evidence="2">Protein biosynthesis; polypeptide chain elongation.</text>
</comment>
<name>H2AZH4_KAZAF</name>
<dbReference type="FunFam" id="3.40.50.300:FF:000193">
    <property type="entry name" value="Probable Elongation factor 3"/>
    <property type="match status" value="1"/>
</dbReference>
<feature type="repeat" description="HEAT" evidence="13">
    <location>
        <begin position="171"/>
        <end position="209"/>
    </location>
</feature>
<dbReference type="SUPFAM" id="SSF52540">
    <property type="entry name" value="P-loop containing nucleoside triphosphate hydrolases"/>
    <property type="match status" value="2"/>
</dbReference>
<sequence>MSDSQQSIEVLNELFDQLAIATSENRDEISSELSTFLNGNIIEHDIPAHFFDRLSRGIKDKSKTINAMDAIAYIANETNLSPSVEPYIVALTPLICEKTGDKDKEIQSIATRALLAITNAINPVAIKAFLPHLVNSLLETNKWQEKCAVLNAIAILVNVAKEQVALRMTELIPVLSEAMWDTKKEVKDIATKTITKTTETVENKDIEKFIPELLNCIADPSKVSETVHLLGATTFVSEVTPATLSIMVPLLSRGLNERDTSIKRKSAVIIDNMCKLVEDPQVVAPFLNKLLPGLKNNFQNIADPEAREVTLRGLKTLRRVGNVGENDQLPEISHAGDIETTFAIIKKLLLSEKFDEKRFKIVLDYVAAIAGNLIDEKIIDQQAWLTHVTPYMTIFLHEKKAKEIVDDFRKLAVDNIPQQPNFNDEEDDEAEDLCNTEFSLAYGAKILLNKTQLRLKRGKRYGLCGPNGAGKSTLMRALANGQVEGFPTQDECRTVYVEHDIDNTHSETSVLDFVVESSDVEGTKEHIVAKLQEFGFDDDMLQKPIQSLSGGWKMKLALARAVLKNADILLLDEPTNHLDTVNVAWLVDYLNTCGITSITVSHDSGFLDRVCQYIIHYEGLKLRKYKGNLSEFVEKCPTAKSYYELGASDLEFRFPEPGYLEGVKTKQKAIVKVSNMSFQYPGTSKPQIQDISFQCSLSSRIAVIGPNGAGKSTLINVLTGELLPTTGEVYTHENCRIAYIKQHAFAHIESHLDKTPSEYIQWRFQTGEDRETMDRANRQINEDDAEAMNKIFKIEGTPRRIAGVHARRKFKNTYEYECSFLLGENIGMKSERWVPMMSVDNAWLPRGELIESHAKLVAEVDMKEALASGQFRPLTRKEIEEHCAMLGLDAEIVSHSRIRGLSGGQKVKLVLAAGTWQRPHLIVLDEPTNYLDRDSLGALSKALKAFEGGVVIITHSAEFTKDLTEEVWAVKDGRMTPSGHNWVTGQGTGPRIEKKEDADDKFDAMGNKISGGTKKKKLSSAELRKKKKERMKKKKEMGDEYVSSGEEDF</sequence>
<gene>
    <name evidence="16" type="primary">KAFR0H03200</name>
    <name evidence="16" type="ORF">KAFR_0H03200</name>
</gene>
<dbReference type="GO" id="GO:0022626">
    <property type="term" value="C:cytosolic ribosome"/>
    <property type="evidence" value="ECO:0007669"/>
    <property type="project" value="EnsemblFungi"/>
</dbReference>
<dbReference type="AlphaFoldDB" id="H2AZH4"/>
<dbReference type="Pfam" id="PF00005">
    <property type="entry name" value="ABC_tran"/>
    <property type="match status" value="3"/>
</dbReference>
<evidence type="ECO:0000256" key="3">
    <source>
        <dbReference type="ARBA" id="ARBA00011054"/>
    </source>
</evidence>